<evidence type="ECO:0000313" key="3">
    <source>
        <dbReference type="Proteomes" id="UP000308430"/>
    </source>
</evidence>
<organism evidence="2 3">
    <name type="scientific">Pseudothauera nasutitermitis</name>
    <dbReference type="NCBI Taxonomy" id="2565930"/>
    <lineage>
        <taxon>Bacteria</taxon>
        <taxon>Pseudomonadati</taxon>
        <taxon>Pseudomonadota</taxon>
        <taxon>Betaproteobacteria</taxon>
        <taxon>Rhodocyclales</taxon>
        <taxon>Zoogloeaceae</taxon>
        <taxon>Pseudothauera</taxon>
    </lineage>
</organism>
<name>A0A4S4B2V0_9RHOO</name>
<dbReference type="EMBL" id="SSOC01000001">
    <property type="protein sequence ID" value="THF66879.1"/>
    <property type="molecule type" value="Genomic_DNA"/>
</dbReference>
<dbReference type="PANTHER" id="PTHR39431:SF1">
    <property type="entry name" value="FRPA_C-RELATED PROTEIN"/>
    <property type="match status" value="1"/>
</dbReference>
<dbReference type="RefSeq" id="WP_136346288.1">
    <property type="nucleotide sequence ID" value="NZ_SSOC01000001.1"/>
</dbReference>
<evidence type="ECO:0000256" key="1">
    <source>
        <dbReference type="SAM" id="MobiDB-lite"/>
    </source>
</evidence>
<keyword evidence="3" id="KW-1185">Reference proteome</keyword>
<accession>A0A4S4B2V0</accession>
<dbReference type="AlphaFoldDB" id="A0A4S4B2V0"/>
<dbReference type="PANTHER" id="PTHR39431">
    <property type="entry name" value="FRPA/C-RELATED PROTEIN"/>
    <property type="match status" value="1"/>
</dbReference>
<dbReference type="OrthoDB" id="9773411at2"/>
<comment type="caution">
    <text evidence="2">The sequence shown here is derived from an EMBL/GenBank/DDBJ whole genome shotgun (WGS) entry which is preliminary data.</text>
</comment>
<protein>
    <recommendedName>
        <fullName evidence="4">VCBS repeat-containing protein</fullName>
    </recommendedName>
</protein>
<evidence type="ECO:0008006" key="4">
    <source>
        <dbReference type="Google" id="ProtNLM"/>
    </source>
</evidence>
<sequence length="349" mass="37389">MKIAEADIRMRASHTSTTRFESSERLNMWVDGRGGTSREQTNTGNAASAATRVSLSAQALAAQNAATTERAAASETEAQDPLDARLRLLVTMIERLTGRQIRVFNAQELQGASGPNGAAPAQEAPRAGFGLEYDYQSTYAEFEQVGFAAEGTVRTADGREISFQLAFEMQRSYVETSQVSIRAGDQRRLQDPLVFDFGGPASALSDLRFDFDLDADGTLDSVPLLNGKGFLAFDRDGNGRIDNGRELFGPTSGDGFAELAALDSDRNGWIDEADLDFSKLYVWYPSADGSGSLVSLKDAGVGAIHLGRVSTPFDLRGAANDTLGVMRSTGIYLREDGGAGTISQIDLSV</sequence>
<dbReference type="Proteomes" id="UP000308430">
    <property type="component" value="Unassembled WGS sequence"/>
</dbReference>
<feature type="compositionally biased region" description="Basic and acidic residues" evidence="1">
    <location>
        <begin position="1"/>
        <end position="10"/>
    </location>
</feature>
<gene>
    <name evidence="2" type="ORF">E6C76_00335</name>
</gene>
<feature type="region of interest" description="Disordered" evidence="1">
    <location>
        <begin position="1"/>
        <end position="20"/>
    </location>
</feature>
<reference evidence="2 3" key="1">
    <citation type="submission" date="2019-04" db="EMBL/GenBank/DDBJ databases">
        <title>Azoarcus nasutitermitis sp. nov. isolated from termite nest.</title>
        <authorList>
            <person name="Lin S.-Y."/>
            <person name="Hameed A."/>
            <person name="Hsu Y.-H."/>
            <person name="Young C.-C."/>
        </authorList>
    </citation>
    <scope>NUCLEOTIDE SEQUENCE [LARGE SCALE GENOMIC DNA]</scope>
    <source>
        <strain evidence="2 3">CC-YHH838</strain>
    </source>
</reference>
<proteinExistence type="predicted"/>
<evidence type="ECO:0000313" key="2">
    <source>
        <dbReference type="EMBL" id="THF66879.1"/>
    </source>
</evidence>